<gene>
    <name evidence="6" type="ORF">RSO01_41400</name>
</gene>
<evidence type="ECO:0000256" key="3">
    <source>
        <dbReference type="ARBA" id="ARBA00023125"/>
    </source>
</evidence>
<dbReference type="InterPro" id="IPR036390">
    <property type="entry name" value="WH_DNA-bd_sf"/>
</dbReference>
<dbReference type="Pfam" id="PF03466">
    <property type="entry name" value="LysR_substrate"/>
    <property type="match status" value="1"/>
</dbReference>
<evidence type="ECO:0000313" key="7">
    <source>
        <dbReference type="Proteomes" id="UP000321058"/>
    </source>
</evidence>
<evidence type="ECO:0000256" key="2">
    <source>
        <dbReference type="ARBA" id="ARBA00023015"/>
    </source>
</evidence>
<proteinExistence type="inferred from homology"/>
<dbReference type="GO" id="GO:0005829">
    <property type="term" value="C:cytosol"/>
    <property type="evidence" value="ECO:0007669"/>
    <property type="project" value="TreeGrafter"/>
</dbReference>
<dbReference type="Gene3D" id="3.40.190.290">
    <property type="match status" value="1"/>
</dbReference>
<keyword evidence="2" id="KW-0805">Transcription regulation</keyword>
<dbReference type="PRINTS" id="PR00039">
    <property type="entry name" value="HTHLYSR"/>
</dbReference>
<comment type="caution">
    <text evidence="6">The sequence shown here is derived from an EMBL/GenBank/DDBJ whole genome shotgun (WGS) entry which is preliminary data.</text>
</comment>
<sequence length="298" mass="32822">MSLTALRYFNEVIRAGSIREAADRLHIAPSALSRQMRNLEVTFGLPLFERHARGVVPTSAGELYARYARAALLDEERINSEIDDLKGLRRGHVRICSVEGVVANGLTHAIATFRKRFQGVSISLEITGTESVITAVRDGDADIGVAFTSSPEADIHRTMRLKDPLFAIMIAGYPAARQRRLSLSDTLQYPVAVPRKHFGIRTLLDTRCRTAQLTLNPTLETNSIEALRGFARSGCGITYLPRLTVKREIEAGQVVAVPLTDRELQQATVDVCVLKGRTLPMATAGFLNHLHATLPTLR</sequence>
<dbReference type="RefSeq" id="WP_147151351.1">
    <property type="nucleotide sequence ID" value="NZ_BKAJ01000073.1"/>
</dbReference>
<evidence type="ECO:0000256" key="1">
    <source>
        <dbReference type="ARBA" id="ARBA00009437"/>
    </source>
</evidence>
<dbReference type="InterPro" id="IPR000847">
    <property type="entry name" value="LysR_HTH_N"/>
</dbReference>
<dbReference type="Pfam" id="PF00126">
    <property type="entry name" value="HTH_1"/>
    <property type="match status" value="1"/>
</dbReference>
<evidence type="ECO:0000256" key="4">
    <source>
        <dbReference type="ARBA" id="ARBA00023163"/>
    </source>
</evidence>
<dbReference type="AlphaFoldDB" id="A0A512NDH6"/>
<dbReference type="SUPFAM" id="SSF46785">
    <property type="entry name" value="Winged helix' DNA-binding domain"/>
    <property type="match status" value="1"/>
</dbReference>
<keyword evidence="4" id="KW-0804">Transcription</keyword>
<protein>
    <submittedName>
        <fullName evidence="6">LysR family transcriptional regulator</fullName>
    </submittedName>
</protein>
<keyword evidence="7" id="KW-1185">Reference proteome</keyword>
<dbReference type="GO" id="GO:0003700">
    <property type="term" value="F:DNA-binding transcription factor activity"/>
    <property type="evidence" value="ECO:0007669"/>
    <property type="project" value="InterPro"/>
</dbReference>
<accession>A0A512NDH6</accession>
<dbReference type="PANTHER" id="PTHR30419:SF8">
    <property type="entry name" value="NITROGEN ASSIMILATION TRANSCRIPTIONAL ACTIVATOR-RELATED"/>
    <property type="match status" value="1"/>
</dbReference>
<feature type="domain" description="HTH lysR-type" evidence="5">
    <location>
        <begin position="1"/>
        <end position="58"/>
    </location>
</feature>
<dbReference type="SUPFAM" id="SSF53850">
    <property type="entry name" value="Periplasmic binding protein-like II"/>
    <property type="match status" value="1"/>
</dbReference>
<dbReference type="InterPro" id="IPR005119">
    <property type="entry name" value="LysR_subst-bd"/>
</dbReference>
<dbReference type="PANTHER" id="PTHR30419">
    <property type="entry name" value="HTH-TYPE TRANSCRIPTIONAL REGULATOR YBHD"/>
    <property type="match status" value="1"/>
</dbReference>
<reference evidence="6 7" key="1">
    <citation type="submission" date="2019-07" db="EMBL/GenBank/DDBJ databases">
        <title>Whole genome shotgun sequence of Reyranella soli NBRC 108950.</title>
        <authorList>
            <person name="Hosoyama A."/>
            <person name="Uohara A."/>
            <person name="Ohji S."/>
            <person name="Ichikawa N."/>
        </authorList>
    </citation>
    <scope>NUCLEOTIDE SEQUENCE [LARGE SCALE GENOMIC DNA]</scope>
    <source>
        <strain evidence="6 7">NBRC 108950</strain>
    </source>
</reference>
<dbReference type="FunFam" id="1.10.10.10:FF:000001">
    <property type="entry name" value="LysR family transcriptional regulator"/>
    <property type="match status" value="1"/>
</dbReference>
<dbReference type="Gene3D" id="1.10.10.10">
    <property type="entry name" value="Winged helix-like DNA-binding domain superfamily/Winged helix DNA-binding domain"/>
    <property type="match status" value="1"/>
</dbReference>
<dbReference type="EMBL" id="BKAJ01000073">
    <property type="protein sequence ID" value="GEP56974.1"/>
    <property type="molecule type" value="Genomic_DNA"/>
</dbReference>
<dbReference type="InterPro" id="IPR036388">
    <property type="entry name" value="WH-like_DNA-bd_sf"/>
</dbReference>
<dbReference type="PROSITE" id="PS50931">
    <property type="entry name" value="HTH_LYSR"/>
    <property type="match status" value="1"/>
</dbReference>
<evidence type="ECO:0000259" key="5">
    <source>
        <dbReference type="PROSITE" id="PS50931"/>
    </source>
</evidence>
<evidence type="ECO:0000313" key="6">
    <source>
        <dbReference type="EMBL" id="GEP56974.1"/>
    </source>
</evidence>
<dbReference type="InterPro" id="IPR050950">
    <property type="entry name" value="HTH-type_LysR_regulators"/>
</dbReference>
<dbReference type="Proteomes" id="UP000321058">
    <property type="component" value="Unassembled WGS sequence"/>
</dbReference>
<dbReference type="GO" id="GO:0003677">
    <property type="term" value="F:DNA binding"/>
    <property type="evidence" value="ECO:0007669"/>
    <property type="project" value="UniProtKB-KW"/>
</dbReference>
<organism evidence="6 7">
    <name type="scientific">Reyranella soli</name>
    <dbReference type="NCBI Taxonomy" id="1230389"/>
    <lineage>
        <taxon>Bacteria</taxon>
        <taxon>Pseudomonadati</taxon>
        <taxon>Pseudomonadota</taxon>
        <taxon>Alphaproteobacteria</taxon>
        <taxon>Hyphomicrobiales</taxon>
        <taxon>Reyranellaceae</taxon>
        <taxon>Reyranella</taxon>
    </lineage>
</organism>
<comment type="similarity">
    <text evidence="1">Belongs to the LysR transcriptional regulatory family.</text>
</comment>
<dbReference type="OrthoDB" id="5297263at2"/>
<name>A0A512NDH6_9HYPH</name>
<keyword evidence="3" id="KW-0238">DNA-binding</keyword>